<proteinExistence type="predicted"/>
<evidence type="ECO:0000256" key="1">
    <source>
        <dbReference type="SAM" id="SignalP"/>
    </source>
</evidence>
<feature type="chain" id="PRO_5018057483" evidence="1">
    <location>
        <begin position="26"/>
        <end position="80"/>
    </location>
</feature>
<protein>
    <submittedName>
        <fullName evidence="2">Uncharacterized protein</fullName>
    </submittedName>
</protein>
<feature type="signal peptide" evidence="1">
    <location>
        <begin position="1"/>
        <end position="25"/>
    </location>
</feature>
<reference evidence="2" key="1">
    <citation type="submission" date="2018-11" db="EMBL/GenBank/DDBJ databases">
        <authorList>
            <consortium name="Genoscope - CEA"/>
            <person name="William W."/>
        </authorList>
    </citation>
    <scope>NUCLEOTIDE SEQUENCE</scope>
</reference>
<keyword evidence="1" id="KW-0732">Signal</keyword>
<organism evidence="2">
    <name type="scientific">Brassica oleracea</name>
    <name type="common">Wild cabbage</name>
    <dbReference type="NCBI Taxonomy" id="3712"/>
    <lineage>
        <taxon>Eukaryota</taxon>
        <taxon>Viridiplantae</taxon>
        <taxon>Streptophyta</taxon>
        <taxon>Embryophyta</taxon>
        <taxon>Tracheophyta</taxon>
        <taxon>Spermatophyta</taxon>
        <taxon>Magnoliopsida</taxon>
        <taxon>eudicotyledons</taxon>
        <taxon>Gunneridae</taxon>
        <taxon>Pentapetalae</taxon>
        <taxon>rosids</taxon>
        <taxon>malvids</taxon>
        <taxon>Brassicales</taxon>
        <taxon>Brassicaceae</taxon>
        <taxon>Brassiceae</taxon>
        <taxon>Brassica</taxon>
    </lineage>
</organism>
<accession>A0A3P6B8W3</accession>
<sequence>MKNVFLKLPLLIFILVITSNFGVEARELTEVEVMAGSTSDAAIGKALGPAHPPCQRDVDCRFECPKGGYCNDRYGLCARL</sequence>
<evidence type="ECO:0000313" key="2">
    <source>
        <dbReference type="EMBL" id="VDC94310.1"/>
    </source>
</evidence>
<dbReference type="EMBL" id="LR031872">
    <property type="protein sequence ID" value="VDC94310.1"/>
    <property type="molecule type" value="Genomic_DNA"/>
</dbReference>
<dbReference type="AlphaFoldDB" id="A0A3P6B8W3"/>
<gene>
    <name evidence="2" type="ORF">BOLC3T17652H</name>
</gene>
<name>A0A3P6B8W3_BRAOL</name>